<dbReference type="GO" id="GO:0005886">
    <property type="term" value="C:plasma membrane"/>
    <property type="evidence" value="ECO:0000318"/>
    <property type="project" value="GO_Central"/>
</dbReference>
<name>A7RRI0_NEMVE</name>
<organism evidence="12 13">
    <name type="scientific">Nematostella vectensis</name>
    <name type="common">Starlet sea anemone</name>
    <dbReference type="NCBI Taxonomy" id="45351"/>
    <lineage>
        <taxon>Eukaryota</taxon>
        <taxon>Metazoa</taxon>
        <taxon>Cnidaria</taxon>
        <taxon>Anthozoa</taxon>
        <taxon>Hexacorallia</taxon>
        <taxon>Actiniaria</taxon>
        <taxon>Edwardsiidae</taxon>
        <taxon>Nematostella</taxon>
    </lineage>
</organism>
<dbReference type="InterPro" id="IPR000276">
    <property type="entry name" value="GPCR_Rhodpsn"/>
</dbReference>
<keyword evidence="2" id="KW-1003">Cell membrane</keyword>
<keyword evidence="3 10" id="KW-0812">Transmembrane</keyword>
<dbReference type="PhylomeDB" id="A7RRI0"/>
<evidence type="ECO:0000313" key="13">
    <source>
        <dbReference type="Proteomes" id="UP000001593"/>
    </source>
</evidence>
<dbReference type="PRINTS" id="PR00237">
    <property type="entry name" value="GPCRRHODOPSN"/>
</dbReference>
<evidence type="ECO:0000256" key="1">
    <source>
        <dbReference type="ARBA" id="ARBA00004651"/>
    </source>
</evidence>
<dbReference type="InParanoid" id="A7RRI0"/>
<proteinExistence type="predicted"/>
<keyword evidence="7" id="KW-0675">Receptor</keyword>
<keyword evidence="8" id="KW-0325">Glycoprotein</keyword>
<dbReference type="PANTHER" id="PTHR24246">
    <property type="entry name" value="OLFACTORY RECEPTOR AND ADENOSINE RECEPTOR"/>
    <property type="match status" value="1"/>
</dbReference>
<evidence type="ECO:0000256" key="4">
    <source>
        <dbReference type="ARBA" id="ARBA00022989"/>
    </source>
</evidence>
<dbReference type="HOGENOM" id="CLU_106449_0_0_1"/>
<evidence type="ECO:0000256" key="9">
    <source>
        <dbReference type="ARBA" id="ARBA00023224"/>
    </source>
</evidence>
<dbReference type="Proteomes" id="UP000001593">
    <property type="component" value="Unassembled WGS sequence"/>
</dbReference>
<dbReference type="PROSITE" id="PS50262">
    <property type="entry name" value="G_PROTEIN_RECEP_F1_2"/>
    <property type="match status" value="1"/>
</dbReference>
<keyword evidence="4 10" id="KW-1133">Transmembrane helix</keyword>
<comment type="subcellular location">
    <subcellularLocation>
        <location evidence="1">Cell membrane</location>
        <topology evidence="1">Multi-pass membrane protein</topology>
    </subcellularLocation>
</comment>
<dbReference type="Gene3D" id="1.20.1070.10">
    <property type="entry name" value="Rhodopsin 7-helix transmembrane proteins"/>
    <property type="match status" value="1"/>
</dbReference>
<dbReference type="PANTHER" id="PTHR24246:SF27">
    <property type="entry name" value="ADENOSINE RECEPTOR, ISOFORM A"/>
    <property type="match status" value="1"/>
</dbReference>
<feature type="domain" description="G-protein coupled receptors family 1 profile" evidence="11">
    <location>
        <begin position="1"/>
        <end position="161"/>
    </location>
</feature>
<evidence type="ECO:0000256" key="3">
    <source>
        <dbReference type="ARBA" id="ARBA00022692"/>
    </source>
</evidence>
<gene>
    <name evidence="12" type="ORF">NEMVEDRAFT_v1g90742</name>
</gene>
<evidence type="ECO:0000256" key="10">
    <source>
        <dbReference type="SAM" id="Phobius"/>
    </source>
</evidence>
<keyword evidence="6 10" id="KW-0472">Membrane</keyword>
<reference evidence="12 13" key="1">
    <citation type="journal article" date="2007" name="Science">
        <title>Sea anemone genome reveals ancestral eumetazoan gene repertoire and genomic organization.</title>
        <authorList>
            <person name="Putnam N.H."/>
            <person name="Srivastava M."/>
            <person name="Hellsten U."/>
            <person name="Dirks B."/>
            <person name="Chapman J."/>
            <person name="Salamov A."/>
            <person name="Terry A."/>
            <person name="Shapiro H."/>
            <person name="Lindquist E."/>
            <person name="Kapitonov V.V."/>
            <person name="Jurka J."/>
            <person name="Genikhovich G."/>
            <person name="Grigoriev I.V."/>
            <person name="Lucas S.M."/>
            <person name="Steele R.E."/>
            <person name="Finnerty J.R."/>
            <person name="Technau U."/>
            <person name="Martindale M.Q."/>
            <person name="Rokhsar D.S."/>
        </authorList>
    </citation>
    <scope>NUCLEOTIDE SEQUENCE [LARGE SCALE GENOMIC DNA]</scope>
    <source>
        <strain evidence="13">CH2 X CH6</strain>
    </source>
</reference>
<feature type="non-terminal residue" evidence="12">
    <location>
        <position position="183"/>
    </location>
</feature>
<feature type="transmembrane region" description="Helical" evidence="10">
    <location>
        <begin position="141"/>
        <end position="162"/>
    </location>
</feature>
<keyword evidence="9" id="KW-0807">Transducer</keyword>
<evidence type="ECO:0000256" key="8">
    <source>
        <dbReference type="ARBA" id="ARBA00023180"/>
    </source>
</evidence>
<protein>
    <recommendedName>
        <fullName evidence="11">G-protein coupled receptors family 1 profile domain-containing protein</fullName>
    </recommendedName>
</protein>
<feature type="transmembrane region" description="Helical" evidence="10">
    <location>
        <begin position="110"/>
        <end position="129"/>
    </location>
</feature>
<keyword evidence="5" id="KW-0297">G-protein coupled receptor</keyword>
<dbReference type="FunCoup" id="A7RRI0">
    <property type="interactions" value="33"/>
</dbReference>
<dbReference type="Pfam" id="PF00001">
    <property type="entry name" value="7tm_1"/>
    <property type="match status" value="1"/>
</dbReference>
<evidence type="ECO:0000313" key="12">
    <source>
        <dbReference type="EMBL" id="EDO46010.1"/>
    </source>
</evidence>
<evidence type="ECO:0000259" key="11">
    <source>
        <dbReference type="PROSITE" id="PS50262"/>
    </source>
</evidence>
<evidence type="ECO:0000256" key="7">
    <source>
        <dbReference type="ARBA" id="ARBA00023170"/>
    </source>
</evidence>
<dbReference type="EMBL" id="DS469531">
    <property type="protein sequence ID" value="EDO46010.1"/>
    <property type="molecule type" value="Genomic_DNA"/>
</dbReference>
<dbReference type="GO" id="GO:0001609">
    <property type="term" value="F:G protein-coupled adenosine receptor activity"/>
    <property type="evidence" value="ECO:0000318"/>
    <property type="project" value="GO_Central"/>
</dbReference>
<dbReference type="OMA" id="CFRISEF"/>
<dbReference type="AlphaFoldDB" id="A7RRI0"/>
<dbReference type="CDD" id="cd00637">
    <property type="entry name" value="7tm_classA_rhodopsin-like"/>
    <property type="match status" value="1"/>
</dbReference>
<evidence type="ECO:0000256" key="5">
    <source>
        <dbReference type="ARBA" id="ARBA00023040"/>
    </source>
</evidence>
<dbReference type="GO" id="GO:0007186">
    <property type="term" value="P:G protein-coupled receptor signaling pathway"/>
    <property type="evidence" value="ECO:0000318"/>
    <property type="project" value="GO_Central"/>
</dbReference>
<feature type="transmembrane region" description="Helical" evidence="10">
    <location>
        <begin position="64"/>
        <end position="89"/>
    </location>
</feature>
<dbReference type="SUPFAM" id="SSF81321">
    <property type="entry name" value="Family A G protein-coupled receptor-like"/>
    <property type="match status" value="1"/>
</dbReference>
<feature type="transmembrane region" description="Helical" evidence="10">
    <location>
        <begin position="37"/>
        <end position="58"/>
    </location>
</feature>
<accession>A7RRI0</accession>
<keyword evidence="13" id="KW-1185">Reference proteome</keyword>
<dbReference type="InterPro" id="IPR017452">
    <property type="entry name" value="GPCR_Rhodpsn_7TM"/>
</dbReference>
<evidence type="ECO:0000256" key="2">
    <source>
        <dbReference type="ARBA" id="ARBA00022475"/>
    </source>
</evidence>
<feature type="non-terminal residue" evidence="12">
    <location>
        <position position="1"/>
    </location>
</feature>
<evidence type="ECO:0000256" key="6">
    <source>
        <dbReference type="ARBA" id="ARBA00023136"/>
    </source>
</evidence>
<sequence>LDISCASASLNGLVLVSVERMYATLAPFKHRGLTPRVYFIALATPWGVSTAAVAFYLISRFYFFFASTVLTFLSLFLICVFSVVTLSAVSHQKRPVSFNAPRSYQQRERDLAKTLLIVTILSVITWLPNAVWTAGSGNNTTLAKIAFSGRFANSFVNPVVYFMRMKEFRKALVHVLTTCARST</sequence>